<proteinExistence type="inferred from homology"/>
<dbReference type="Pfam" id="PF02561">
    <property type="entry name" value="FliS"/>
    <property type="match status" value="1"/>
</dbReference>
<evidence type="ECO:0000313" key="8">
    <source>
        <dbReference type="Proteomes" id="UP000236311"/>
    </source>
</evidence>
<dbReference type="OrthoDB" id="1524959at2"/>
<evidence type="ECO:0000256" key="6">
    <source>
        <dbReference type="PIRNR" id="PIRNR039090"/>
    </source>
</evidence>
<evidence type="ECO:0000256" key="2">
    <source>
        <dbReference type="ARBA" id="ARBA00008787"/>
    </source>
</evidence>
<dbReference type="GO" id="GO:0071973">
    <property type="term" value="P:bacterial-type flagellum-dependent cell motility"/>
    <property type="evidence" value="ECO:0007669"/>
    <property type="project" value="TreeGrafter"/>
</dbReference>
<dbReference type="InterPro" id="IPR003713">
    <property type="entry name" value="FliS"/>
</dbReference>
<dbReference type="InterPro" id="IPR036584">
    <property type="entry name" value="FliS_sf"/>
</dbReference>
<dbReference type="Proteomes" id="UP000236311">
    <property type="component" value="Unassembled WGS sequence"/>
</dbReference>
<comment type="similarity">
    <text evidence="2 6">Belongs to the FliS family.</text>
</comment>
<evidence type="ECO:0000256" key="5">
    <source>
        <dbReference type="ARBA" id="ARBA00023186"/>
    </source>
</evidence>
<dbReference type="GO" id="GO:0044780">
    <property type="term" value="P:bacterial-type flagellum assembly"/>
    <property type="evidence" value="ECO:0007669"/>
    <property type="project" value="InterPro"/>
</dbReference>
<reference evidence="7 8" key="1">
    <citation type="submission" date="2018-01" db="EMBL/GenBank/DDBJ databases">
        <authorList>
            <person name="Gaut B.S."/>
            <person name="Morton B.R."/>
            <person name="Clegg M.T."/>
            <person name="Duvall M.R."/>
        </authorList>
    </citation>
    <scope>NUCLEOTIDE SEQUENCE [LARGE SCALE GENOMIC DNA]</scope>
    <source>
        <strain evidence="7">GP69</strain>
    </source>
</reference>
<comment type="subcellular location">
    <subcellularLocation>
        <location evidence="1 6">Cytoplasm</location>
        <location evidence="1 6">Cytosol</location>
    </subcellularLocation>
</comment>
<keyword evidence="3 6" id="KW-0963">Cytoplasm</keyword>
<keyword evidence="7" id="KW-0969">Cilium</keyword>
<dbReference type="PIRSF" id="PIRSF039090">
    <property type="entry name" value="Flis"/>
    <property type="match status" value="1"/>
</dbReference>
<keyword evidence="4 6" id="KW-1005">Bacterial flagellum biogenesis</keyword>
<keyword evidence="7" id="KW-0966">Cell projection</keyword>
<gene>
    <name evidence="7" type="primary">fliS</name>
    <name evidence="7" type="ORF">AMURIS_00249</name>
</gene>
<dbReference type="EMBL" id="OFSM01000001">
    <property type="protein sequence ID" value="SOY27545.1"/>
    <property type="molecule type" value="Genomic_DNA"/>
</dbReference>
<keyword evidence="8" id="KW-1185">Reference proteome</keyword>
<organism evidence="7 8">
    <name type="scientific">Acetatifactor muris</name>
    <dbReference type="NCBI Taxonomy" id="879566"/>
    <lineage>
        <taxon>Bacteria</taxon>
        <taxon>Bacillati</taxon>
        <taxon>Bacillota</taxon>
        <taxon>Clostridia</taxon>
        <taxon>Lachnospirales</taxon>
        <taxon>Lachnospiraceae</taxon>
        <taxon>Acetatifactor</taxon>
    </lineage>
</organism>
<evidence type="ECO:0000313" key="7">
    <source>
        <dbReference type="EMBL" id="SOY27545.1"/>
    </source>
</evidence>
<name>A0A2K4ZAQ0_9FIRM</name>
<evidence type="ECO:0000256" key="1">
    <source>
        <dbReference type="ARBA" id="ARBA00004514"/>
    </source>
</evidence>
<protein>
    <recommendedName>
        <fullName evidence="6">Flagellar secretion chaperone FliS</fullName>
    </recommendedName>
</protein>
<dbReference type="Gene3D" id="1.20.120.340">
    <property type="entry name" value="Flagellar protein FliS"/>
    <property type="match status" value="1"/>
</dbReference>
<evidence type="ECO:0000256" key="3">
    <source>
        <dbReference type="ARBA" id="ARBA00022490"/>
    </source>
</evidence>
<sequence length="127" mass="14905">MAFPRAYGQYNNSKIMTASPAELTLMLYEGAIKFCNIAIVAIEKKDVEKAHLNIQKTEHIIDYLRQTLDMKYPVAEDFERVYSYLSQRLIEANIKKEKEILEEVNGHMRTMRDTWKEVMRISKEQGT</sequence>
<accession>A0A2K4ZAQ0</accession>
<keyword evidence="5" id="KW-0143">Chaperone</keyword>
<dbReference type="PANTHER" id="PTHR34773">
    <property type="entry name" value="FLAGELLAR SECRETION CHAPERONE FLIS"/>
    <property type="match status" value="1"/>
</dbReference>
<dbReference type="CDD" id="cd16098">
    <property type="entry name" value="FliS"/>
    <property type="match status" value="1"/>
</dbReference>
<keyword evidence="7" id="KW-0282">Flagellum</keyword>
<dbReference type="AlphaFoldDB" id="A0A2K4ZAQ0"/>
<dbReference type="PANTHER" id="PTHR34773:SF1">
    <property type="entry name" value="FLAGELLAR SECRETION CHAPERONE FLIS"/>
    <property type="match status" value="1"/>
</dbReference>
<dbReference type="GO" id="GO:0005829">
    <property type="term" value="C:cytosol"/>
    <property type="evidence" value="ECO:0007669"/>
    <property type="project" value="UniProtKB-SubCell"/>
</dbReference>
<dbReference type="NCBIfam" id="TIGR00208">
    <property type="entry name" value="fliS"/>
    <property type="match status" value="1"/>
</dbReference>
<dbReference type="RefSeq" id="WP_103237658.1">
    <property type="nucleotide sequence ID" value="NZ_CANRXC010000007.1"/>
</dbReference>
<dbReference type="SUPFAM" id="SSF101116">
    <property type="entry name" value="Flagellar export chaperone FliS"/>
    <property type="match status" value="1"/>
</dbReference>
<evidence type="ECO:0000256" key="4">
    <source>
        <dbReference type="ARBA" id="ARBA00022795"/>
    </source>
</evidence>